<evidence type="ECO:0000313" key="1">
    <source>
        <dbReference type="EMBL" id="KAH7848533.1"/>
    </source>
</evidence>
<organism evidence="1 2">
    <name type="scientific">Vaccinium darrowii</name>
    <dbReference type="NCBI Taxonomy" id="229202"/>
    <lineage>
        <taxon>Eukaryota</taxon>
        <taxon>Viridiplantae</taxon>
        <taxon>Streptophyta</taxon>
        <taxon>Embryophyta</taxon>
        <taxon>Tracheophyta</taxon>
        <taxon>Spermatophyta</taxon>
        <taxon>Magnoliopsida</taxon>
        <taxon>eudicotyledons</taxon>
        <taxon>Gunneridae</taxon>
        <taxon>Pentapetalae</taxon>
        <taxon>asterids</taxon>
        <taxon>Ericales</taxon>
        <taxon>Ericaceae</taxon>
        <taxon>Vaccinioideae</taxon>
        <taxon>Vaccinieae</taxon>
        <taxon>Vaccinium</taxon>
    </lineage>
</organism>
<protein>
    <submittedName>
        <fullName evidence="1">Uncharacterized protein</fullName>
    </submittedName>
</protein>
<name>A0ACB7Y4U7_9ERIC</name>
<proteinExistence type="predicted"/>
<dbReference type="EMBL" id="CM037157">
    <property type="protein sequence ID" value="KAH7848533.1"/>
    <property type="molecule type" value="Genomic_DNA"/>
</dbReference>
<gene>
    <name evidence="1" type="ORF">Vadar_004099</name>
</gene>
<accession>A0ACB7Y4U7</accession>
<evidence type="ECO:0000313" key="2">
    <source>
        <dbReference type="Proteomes" id="UP000828048"/>
    </source>
</evidence>
<keyword evidence="2" id="KW-1185">Reference proteome</keyword>
<reference evidence="1 2" key="1">
    <citation type="journal article" date="2021" name="Hortic Res">
        <title>High-quality reference genome and annotation aids understanding of berry development for evergreen blueberry (Vaccinium darrowii).</title>
        <authorList>
            <person name="Yu J."/>
            <person name="Hulse-Kemp A.M."/>
            <person name="Babiker E."/>
            <person name="Staton M."/>
        </authorList>
    </citation>
    <scope>NUCLEOTIDE SEQUENCE [LARGE SCALE GENOMIC DNA]</scope>
    <source>
        <strain evidence="2">cv. NJ 8807/NJ 8810</strain>
        <tissue evidence="1">Young leaf</tissue>
    </source>
</reference>
<dbReference type="Proteomes" id="UP000828048">
    <property type="component" value="Chromosome 7"/>
</dbReference>
<sequence>MSKEVIPRHTAGSEIVKIHRKIASLKSDLQSQGLVAVGNQRRGTDAAVDWRSQPLTTYSQVDDEEFFGSEDVMREIVNTLLDRAGDHKPHKGVPICGMGGLGKTTLARKVYHHEDIRHFFSKFAWVSISQQWHLKDIFQRILIELVPGNREEILKMTEDELVQQLREVQKKEKCLIVLDDIWSLDAWNNISKAIPTGDTPSKIILSTRKEDVAKRADPKVHRPNDLSPDDSWKLFVKKTYGSTC</sequence>
<comment type="caution">
    <text evidence="1">The sequence shown here is derived from an EMBL/GenBank/DDBJ whole genome shotgun (WGS) entry which is preliminary data.</text>
</comment>